<evidence type="ECO:0000256" key="1">
    <source>
        <dbReference type="SAM" id="MobiDB-lite"/>
    </source>
</evidence>
<dbReference type="Proteomes" id="UP000794436">
    <property type="component" value="Unassembled WGS sequence"/>
</dbReference>
<dbReference type="EMBL" id="SPLM01000039">
    <property type="protein sequence ID" value="TMW64772.1"/>
    <property type="molecule type" value="Genomic_DNA"/>
</dbReference>
<feature type="region of interest" description="Disordered" evidence="1">
    <location>
        <begin position="161"/>
        <end position="274"/>
    </location>
</feature>
<sequence>MTTSVSALRQRYASLDANEHKPSAGSFDTGARFSVSELRRRFERPTTAPEPVRIEPSRVVVMKKIAAMEASTPRAVATPATPEPVLSIIEKSETSSVEETVEVSEKTIEVETIAEDVPEVPTVEEPSNESPVETEAEPSNESALEQAPLLAIPAAAAVVVPPQEATPKVEAKRVTNDSKIKPPTVWRKPQGSKPTPVEVTKPIQNRVRSYSASKAMSRAVHPMPETRARSSSAGTIPMSQLQPRSAPRASSPSHARSPTMSSRSPKSPSSRLPEDLSALWQKNAREMRERLLKVQGKALKFEMHASYRARLAESQTRRAKMSSTIVNACA</sequence>
<feature type="compositionally biased region" description="Basic and acidic residues" evidence="1">
    <location>
        <begin position="167"/>
        <end position="180"/>
    </location>
</feature>
<evidence type="ECO:0000313" key="2">
    <source>
        <dbReference type="EMBL" id="TMW64772.1"/>
    </source>
</evidence>
<proteinExistence type="predicted"/>
<accession>A0A8K1FME2</accession>
<reference evidence="2" key="1">
    <citation type="submission" date="2019-03" db="EMBL/GenBank/DDBJ databases">
        <title>Long read genome sequence of the mycoparasitic Pythium oligandrum ATCC 38472 isolated from sugarbeet rhizosphere.</title>
        <authorList>
            <person name="Gaulin E."/>
        </authorList>
    </citation>
    <scope>NUCLEOTIDE SEQUENCE</scope>
    <source>
        <strain evidence="2">ATCC 38472_TT</strain>
    </source>
</reference>
<name>A0A8K1FME2_PYTOL</name>
<feature type="compositionally biased region" description="Low complexity" evidence="1">
    <location>
        <begin position="119"/>
        <end position="131"/>
    </location>
</feature>
<gene>
    <name evidence="2" type="ORF">Poli38472_011652</name>
</gene>
<organism evidence="2 3">
    <name type="scientific">Pythium oligandrum</name>
    <name type="common">Mycoparasitic fungus</name>
    <dbReference type="NCBI Taxonomy" id="41045"/>
    <lineage>
        <taxon>Eukaryota</taxon>
        <taxon>Sar</taxon>
        <taxon>Stramenopiles</taxon>
        <taxon>Oomycota</taxon>
        <taxon>Peronosporomycetes</taxon>
        <taxon>Pythiales</taxon>
        <taxon>Pythiaceae</taxon>
        <taxon>Pythium</taxon>
    </lineage>
</organism>
<dbReference type="AlphaFoldDB" id="A0A8K1FME2"/>
<protein>
    <submittedName>
        <fullName evidence="2">Uncharacterized protein</fullName>
    </submittedName>
</protein>
<feature type="compositionally biased region" description="Polar residues" evidence="1">
    <location>
        <begin position="229"/>
        <end position="242"/>
    </location>
</feature>
<comment type="caution">
    <text evidence="2">The sequence shown here is derived from an EMBL/GenBank/DDBJ whole genome shotgun (WGS) entry which is preliminary data.</text>
</comment>
<feature type="region of interest" description="Disordered" evidence="1">
    <location>
        <begin position="114"/>
        <end position="147"/>
    </location>
</feature>
<feature type="compositionally biased region" description="Low complexity" evidence="1">
    <location>
        <begin position="243"/>
        <end position="271"/>
    </location>
</feature>
<evidence type="ECO:0000313" key="3">
    <source>
        <dbReference type="Proteomes" id="UP000794436"/>
    </source>
</evidence>
<keyword evidence="3" id="KW-1185">Reference proteome</keyword>
<feature type="compositionally biased region" description="Polar residues" evidence="1">
    <location>
        <begin position="202"/>
        <end position="214"/>
    </location>
</feature>